<proteinExistence type="predicted"/>
<name>A0A1C6K003_9FIRM</name>
<dbReference type="GO" id="GO:1902201">
    <property type="term" value="P:negative regulation of bacterial-type flagellum-dependent cell motility"/>
    <property type="evidence" value="ECO:0007669"/>
    <property type="project" value="TreeGrafter"/>
</dbReference>
<dbReference type="InterPro" id="IPR000160">
    <property type="entry name" value="GGDEF_dom"/>
</dbReference>
<organism evidence="2">
    <name type="scientific">uncultured Anaerotruncus sp</name>
    <dbReference type="NCBI Taxonomy" id="905011"/>
    <lineage>
        <taxon>Bacteria</taxon>
        <taxon>Bacillati</taxon>
        <taxon>Bacillota</taxon>
        <taxon>Clostridia</taxon>
        <taxon>Eubacteriales</taxon>
        <taxon>Oscillospiraceae</taxon>
        <taxon>Anaerotruncus</taxon>
        <taxon>environmental samples</taxon>
    </lineage>
</organism>
<evidence type="ECO:0000259" key="1">
    <source>
        <dbReference type="PROSITE" id="PS50887"/>
    </source>
</evidence>
<dbReference type="Gene3D" id="3.30.450.20">
    <property type="entry name" value="PAS domain"/>
    <property type="match status" value="1"/>
</dbReference>
<dbReference type="SMART" id="SM00267">
    <property type="entry name" value="GGDEF"/>
    <property type="match status" value="1"/>
</dbReference>
<dbReference type="EC" id="3.1.4.52" evidence="2"/>
<dbReference type="GO" id="GO:0071111">
    <property type="term" value="F:cyclic-guanylate-specific phosphodiesterase activity"/>
    <property type="evidence" value="ECO:0007669"/>
    <property type="project" value="UniProtKB-EC"/>
</dbReference>
<accession>A0A1C6K003</accession>
<dbReference type="InterPro" id="IPR029787">
    <property type="entry name" value="Nucleotide_cyclase"/>
</dbReference>
<dbReference type="NCBIfam" id="TIGR00254">
    <property type="entry name" value="GGDEF"/>
    <property type="match status" value="1"/>
</dbReference>
<dbReference type="InterPro" id="IPR043128">
    <property type="entry name" value="Rev_trsase/Diguanyl_cyclase"/>
</dbReference>
<dbReference type="CDD" id="cd01949">
    <property type="entry name" value="GGDEF"/>
    <property type="match status" value="1"/>
</dbReference>
<evidence type="ECO:0000313" key="2">
    <source>
        <dbReference type="EMBL" id="SCJ87578.1"/>
    </source>
</evidence>
<sequence>MLESLRRYKERFTIAMRAAGICVYEVDLKNQRYTFFENAEAIFGKDGDTILRDVAAFSDLSPQAYCRAVSGYFSHPDDHPTVARAFAAVLAGQPASYQARMCAGDEDYTWCKIDVVPILQDGEPAFMVGVVSNIDPLKRRADFFEAAAHMDPLTGLYNRRYGEAYIERVLRREPGGPHALLLVDLDAFKQLNDTHGHTAGDGALKQVADQLRTAFGPEAMIARWGGDEFVVFAHGTEWCGELPRQIDRFLKDPLQWGATKSMGLARWPQHGKSYQALFSAADAALYQAKKRRSCCVVAGPQ</sequence>
<dbReference type="InterPro" id="IPR050469">
    <property type="entry name" value="Diguanylate_Cyclase"/>
</dbReference>
<feature type="domain" description="GGDEF" evidence="1">
    <location>
        <begin position="176"/>
        <end position="301"/>
    </location>
</feature>
<dbReference type="PANTHER" id="PTHR45138">
    <property type="entry name" value="REGULATORY COMPONENTS OF SENSORY TRANSDUCTION SYSTEM"/>
    <property type="match status" value="1"/>
</dbReference>
<dbReference type="Pfam" id="PF00990">
    <property type="entry name" value="GGDEF"/>
    <property type="match status" value="1"/>
</dbReference>
<dbReference type="PANTHER" id="PTHR45138:SF9">
    <property type="entry name" value="DIGUANYLATE CYCLASE DGCM-RELATED"/>
    <property type="match status" value="1"/>
</dbReference>
<gene>
    <name evidence="2" type="primary">gmr_7</name>
    <name evidence="2" type="ORF">SAMEA3545359_02475</name>
</gene>
<dbReference type="SUPFAM" id="SSF55073">
    <property type="entry name" value="Nucleotide cyclase"/>
    <property type="match status" value="1"/>
</dbReference>
<dbReference type="GO" id="GO:0052621">
    <property type="term" value="F:diguanylate cyclase activity"/>
    <property type="evidence" value="ECO:0007669"/>
    <property type="project" value="TreeGrafter"/>
</dbReference>
<dbReference type="SUPFAM" id="SSF55785">
    <property type="entry name" value="PYP-like sensor domain (PAS domain)"/>
    <property type="match status" value="1"/>
</dbReference>
<keyword evidence="2" id="KW-0378">Hydrolase</keyword>
<dbReference type="InterPro" id="IPR013655">
    <property type="entry name" value="PAS_fold_3"/>
</dbReference>
<dbReference type="EMBL" id="FMHG01000002">
    <property type="protein sequence ID" value="SCJ87578.1"/>
    <property type="molecule type" value="Genomic_DNA"/>
</dbReference>
<dbReference type="GO" id="GO:0005886">
    <property type="term" value="C:plasma membrane"/>
    <property type="evidence" value="ECO:0007669"/>
    <property type="project" value="TreeGrafter"/>
</dbReference>
<dbReference type="GO" id="GO:0043709">
    <property type="term" value="P:cell adhesion involved in single-species biofilm formation"/>
    <property type="evidence" value="ECO:0007669"/>
    <property type="project" value="TreeGrafter"/>
</dbReference>
<dbReference type="AlphaFoldDB" id="A0A1C6K003"/>
<protein>
    <submittedName>
        <fullName evidence="2">Cyclic di-GMP phosphodiesterase Gmr</fullName>
        <ecNumber evidence="2">3.1.4.52</ecNumber>
    </submittedName>
</protein>
<dbReference type="Pfam" id="PF08447">
    <property type="entry name" value="PAS_3"/>
    <property type="match status" value="1"/>
</dbReference>
<dbReference type="Gene3D" id="3.30.70.270">
    <property type="match status" value="1"/>
</dbReference>
<reference evidence="2" key="1">
    <citation type="submission" date="2015-09" db="EMBL/GenBank/DDBJ databases">
        <authorList>
            <consortium name="Pathogen Informatics"/>
        </authorList>
    </citation>
    <scope>NUCLEOTIDE SEQUENCE</scope>
    <source>
        <strain evidence="2">2789STDY5834896</strain>
    </source>
</reference>
<dbReference type="PROSITE" id="PS50887">
    <property type="entry name" value="GGDEF"/>
    <property type="match status" value="1"/>
</dbReference>
<dbReference type="InterPro" id="IPR035965">
    <property type="entry name" value="PAS-like_dom_sf"/>
</dbReference>